<feature type="domain" description="UspA" evidence="2">
    <location>
        <begin position="1"/>
        <end position="141"/>
    </location>
</feature>
<dbReference type="Gene3D" id="3.40.50.620">
    <property type="entry name" value="HUPs"/>
    <property type="match status" value="2"/>
</dbReference>
<dbReference type="CDD" id="cd00293">
    <property type="entry name" value="USP-like"/>
    <property type="match status" value="2"/>
</dbReference>
<comment type="similarity">
    <text evidence="1">Belongs to the universal stress protein A family.</text>
</comment>
<reference evidence="3 4" key="1">
    <citation type="submission" date="2019-02" db="EMBL/GenBank/DDBJ databases">
        <title>Genome sequence of the sea-ice species Brumimicrobium glaciale.</title>
        <authorList>
            <person name="Bowman J.P."/>
        </authorList>
    </citation>
    <scope>NUCLEOTIDE SEQUENCE [LARGE SCALE GENOMIC DNA]</scope>
    <source>
        <strain evidence="3 4">IC156</strain>
    </source>
</reference>
<dbReference type="AlphaFoldDB" id="A0A4Q4KJW7"/>
<dbReference type="InterPro" id="IPR006015">
    <property type="entry name" value="Universal_stress_UspA"/>
</dbReference>
<evidence type="ECO:0000313" key="4">
    <source>
        <dbReference type="Proteomes" id="UP000293952"/>
    </source>
</evidence>
<dbReference type="Pfam" id="PF00582">
    <property type="entry name" value="Usp"/>
    <property type="match status" value="2"/>
</dbReference>
<sequence>MKNILVPTDFSECAQIATEFALEIAKKANAEIHFLHLIMTPVDWVNLPKEQEDNFHETKKEIGYAKGELAKLTRRAEKMGLKSKHFLVFDKGREEIDLHTKHHKHDFIVMGSNGEKGYKGVLGSNTQRLVRKSNVPVLVIKQKPENFEIKNILFASTFNKDAIQSFKQIVDFAKLMKAQIHLLNVNTPANFKETGEAIANMEAFLKPYPNNTYQTNIINALTEERGINKFSHENEIDVIVLATHGKSGLKKLLSPSITENVINESDLPVITLHL</sequence>
<evidence type="ECO:0000313" key="3">
    <source>
        <dbReference type="EMBL" id="RYM33258.1"/>
    </source>
</evidence>
<evidence type="ECO:0000259" key="2">
    <source>
        <dbReference type="Pfam" id="PF00582"/>
    </source>
</evidence>
<gene>
    <name evidence="3" type="ORF">ERX46_09945</name>
</gene>
<organism evidence="3 4">
    <name type="scientific">Brumimicrobium glaciale</name>
    <dbReference type="NCBI Taxonomy" id="200475"/>
    <lineage>
        <taxon>Bacteria</taxon>
        <taxon>Pseudomonadati</taxon>
        <taxon>Bacteroidota</taxon>
        <taxon>Flavobacteriia</taxon>
        <taxon>Flavobacteriales</taxon>
        <taxon>Crocinitomicaceae</taxon>
        <taxon>Brumimicrobium</taxon>
    </lineage>
</organism>
<comment type="caution">
    <text evidence="3">The sequence shown here is derived from an EMBL/GenBank/DDBJ whole genome shotgun (WGS) entry which is preliminary data.</text>
</comment>
<dbReference type="Proteomes" id="UP000293952">
    <property type="component" value="Unassembled WGS sequence"/>
</dbReference>
<dbReference type="PANTHER" id="PTHR46268">
    <property type="entry name" value="STRESS RESPONSE PROTEIN NHAX"/>
    <property type="match status" value="1"/>
</dbReference>
<dbReference type="PRINTS" id="PR01438">
    <property type="entry name" value="UNVRSLSTRESS"/>
</dbReference>
<dbReference type="RefSeq" id="WP_130093719.1">
    <property type="nucleotide sequence ID" value="NZ_SETE01000004.1"/>
</dbReference>
<dbReference type="InterPro" id="IPR006016">
    <property type="entry name" value="UspA"/>
</dbReference>
<proteinExistence type="inferred from homology"/>
<protein>
    <submittedName>
        <fullName evidence="3">Universal stress protein</fullName>
    </submittedName>
</protein>
<dbReference type="EMBL" id="SETE01000004">
    <property type="protein sequence ID" value="RYM33258.1"/>
    <property type="molecule type" value="Genomic_DNA"/>
</dbReference>
<name>A0A4Q4KJW7_9FLAO</name>
<evidence type="ECO:0000256" key="1">
    <source>
        <dbReference type="ARBA" id="ARBA00008791"/>
    </source>
</evidence>
<feature type="domain" description="UspA" evidence="2">
    <location>
        <begin position="149"/>
        <end position="271"/>
    </location>
</feature>
<dbReference type="OrthoDB" id="9788959at2"/>
<dbReference type="InterPro" id="IPR014729">
    <property type="entry name" value="Rossmann-like_a/b/a_fold"/>
</dbReference>
<keyword evidence="4" id="KW-1185">Reference proteome</keyword>
<dbReference type="PANTHER" id="PTHR46268:SF6">
    <property type="entry name" value="UNIVERSAL STRESS PROTEIN UP12"/>
    <property type="match status" value="1"/>
</dbReference>
<accession>A0A4Q4KJW7</accession>
<dbReference type="SUPFAM" id="SSF52402">
    <property type="entry name" value="Adenine nucleotide alpha hydrolases-like"/>
    <property type="match status" value="2"/>
</dbReference>